<organism evidence="1 2">
    <name type="scientific">Gigaspora margarita</name>
    <dbReference type="NCBI Taxonomy" id="4874"/>
    <lineage>
        <taxon>Eukaryota</taxon>
        <taxon>Fungi</taxon>
        <taxon>Fungi incertae sedis</taxon>
        <taxon>Mucoromycota</taxon>
        <taxon>Glomeromycotina</taxon>
        <taxon>Glomeromycetes</taxon>
        <taxon>Diversisporales</taxon>
        <taxon>Gigasporaceae</taxon>
        <taxon>Gigaspora</taxon>
    </lineage>
</organism>
<protein>
    <submittedName>
        <fullName evidence="1">11792_t:CDS:1</fullName>
    </submittedName>
</protein>
<name>A0ABN7VBP4_GIGMA</name>
<evidence type="ECO:0000313" key="1">
    <source>
        <dbReference type="EMBL" id="CAG8753886.1"/>
    </source>
</evidence>
<sequence length="43" mass="5097">TIVVNKDVPAREWEGRDSENKFGDCFYQEEDCVVEFVDSVVRW</sequence>
<reference evidence="1 2" key="1">
    <citation type="submission" date="2021-06" db="EMBL/GenBank/DDBJ databases">
        <authorList>
            <person name="Kallberg Y."/>
            <person name="Tangrot J."/>
            <person name="Rosling A."/>
        </authorList>
    </citation>
    <scope>NUCLEOTIDE SEQUENCE [LARGE SCALE GENOMIC DNA]</scope>
    <source>
        <strain evidence="1 2">120-4 pot B 10/14</strain>
    </source>
</reference>
<gene>
    <name evidence="1" type="ORF">GMARGA_LOCUS16701</name>
</gene>
<proteinExistence type="predicted"/>
<feature type="non-terminal residue" evidence="1">
    <location>
        <position position="1"/>
    </location>
</feature>
<evidence type="ECO:0000313" key="2">
    <source>
        <dbReference type="Proteomes" id="UP000789901"/>
    </source>
</evidence>
<accession>A0ABN7VBP4</accession>
<comment type="caution">
    <text evidence="1">The sequence shown here is derived from an EMBL/GenBank/DDBJ whole genome shotgun (WGS) entry which is preliminary data.</text>
</comment>
<dbReference type="Proteomes" id="UP000789901">
    <property type="component" value="Unassembled WGS sequence"/>
</dbReference>
<keyword evidence="2" id="KW-1185">Reference proteome</keyword>
<dbReference type="EMBL" id="CAJVQB010012230">
    <property type="protein sequence ID" value="CAG8753886.1"/>
    <property type="molecule type" value="Genomic_DNA"/>
</dbReference>